<comment type="subcellular location">
    <subcellularLocation>
        <location evidence="1">Cell membrane</location>
        <topology evidence="1">Multi-pass membrane protein</topology>
    </subcellularLocation>
</comment>
<evidence type="ECO:0000256" key="2">
    <source>
        <dbReference type="ARBA" id="ARBA00007362"/>
    </source>
</evidence>
<dbReference type="SUPFAM" id="SSF103481">
    <property type="entry name" value="Multidrug resistance efflux transporter EmrE"/>
    <property type="match status" value="2"/>
</dbReference>
<dbReference type="InterPro" id="IPR000620">
    <property type="entry name" value="EamA_dom"/>
</dbReference>
<accession>A0A9W6FAI6</accession>
<evidence type="ECO:0000256" key="3">
    <source>
        <dbReference type="ARBA" id="ARBA00007635"/>
    </source>
</evidence>
<feature type="compositionally biased region" description="Basic and acidic residues" evidence="9">
    <location>
        <begin position="369"/>
        <end position="382"/>
    </location>
</feature>
<evidence type="ECO:0000256" key="7">
    <source>
        <dbReference type="ARBA" id="ARBA00022989"/>
    </source>
</evidence>
<dbReference type="Pfam" id="PF00892">
    <property type="entry name" value="EamA"/>
    <property type="match status" value="1"/>
</dbReference>
<evidence type="ECO:0000259" key="11">
    <source>
        <dbReference type="Pfam" id="PF00892"/>
    </source>
</evidence>
<keyword evidence="5" id="KW-1003">Cell membrane</keyword>
<proteinExistence type="inferred from homology"/>
<keyword evidence="13" id="KW-1185">Reference proteome</keyword>
<feature type="transmembrane region" description="Helical" evidence="10">
    <location>
        <begin position="671"/>
        <end position="689"/>
    </location>
</feature>
<feature type="transmembrane region" description="Helical" evidence="10">
    <location>
        <begin position="407"/>
        <end position="426"/>
    </location>
</feature>
<evidence type="ECO:0000256" key="1">
    <source>
        <dbReference type="ARBA" id="ARBA00004651"/>
    </source>
</evidence>
<dbReference type="NCBIfam" id="TIGR00688">
    <property type="entry name" value="rarD"/>
    <property type="match status" value="1"/>
</dbReference>
<name>A0A9W6FAI6_9CHLO</name>
<sequence>MTKTLQELIDESIFISTEYQARLAELTQGAGWDVDFSAPAFTLQTEPPVTLTPYLLGTESASRGSWIWSWQELGHFPAAVVSAAVQAREAGERLGVDELSTDELPVAEGLARRLTLAAKAVTGVYAHYPAGAGGGVTAWLLLDGPEFELPELTVERMMRVIAEALTTDTAVDHNLAVDSYAKLRGAHIEWDTEATCVVTVRDGAQRFWFDDHQISGVEPAEPSVGPEILVDLAADARERAAILREDRAAAEATAARQEAEPHRAAAPVAPAETPVPEEAPREQPEPIEVPDFVETEHVRPEPAEESRPAEEPAEEPAAAHAGAAETDLPFDQEPSDREVRPGRVSTTVVPGPEPVRPAREEVPEPAAAQHREPVAEPQVEREVEREVVAGPGVPGSAGTEPVSRTRAGVLSGFAAYGIWGLLPLYFVALEPATPVEIVAMRVLFSLVFCLALLALTGQLHPLGRALRAPRTLGTLAVAGLLIGVNWWLYTVATTTGNTLEASLGYFINPLVAILLGVLVLRERMRALQWTAVGIGFVAVVVMAVFYGRVPWLSLGLAFSFGFYGLVKNRMGGSYPAIVTLTVETMALTPVAAIVVALLGADGRLTLGSEGTGHLLLMLSSGVITAVPLILFGVAATRLPLSTVGMIQYVAPIGQFLLAVLVFGEQMPLERWVSFCFVWLAVLLLVLDAVRAPRARRA</sequence>
<feature type="transmembrane region" description="Helical" evidence="10">
    <location>
        <begin position="551"/>
        <end position="566"/>
    </location>
</feature>
<feature type="compositionally biased region" description="Basic and acidic residues" evidence="9">
    <location>
        <begin position="294"/>
        <end position="310"/>
    </location>
</feature>
<feature type="transmembrane region" description="Helical" evidence="10">
    <location>
        <begin position="612"/>
        <end position="633"/>
    </location>
</feature>
<protein>
    <recommendedName>
        <fullName evidence="11">EamA domain-containing protein</fullName>
    </recommendedName>
</protein>
<evidence type="ECO:0000313" key="12">
    <source>
        <dbReference type="EMBL" id="GLC62384.1"/>
    </source>
</evidence>
<keyword evidence="7 10" id="KW-1133">Transmembrane helix</keyword>
<gene>
    <name evidence="12" type="primary">PLESTB003365</name>
    <name evidence="12" type="ORF">PLESTB_001877200</name>
</gene>
<evidence type="ECO:0000256" key="6">
    <source>
        <dbReference type="ARBA" id="ARBA00022692"/>
    </source>
</evidence>
<dbReference type="Proteomes" id="UP001165080">
    <property type="component" value="Unassembled WGS sequence"/>
</dbReference>
<feature type="transmembrane region" description="Helical" evidence="10">
    <location>
        <begin position="471"/>
        <end position="489"/>
    </location>
</feature>
<dbReference type="PANTHER" id="PTHR22911">
    <property type="entry name" value="ACYL-MALONYL CONDENSING ENZYME-RELATED"/>
    <property type="match status" value="1"/>
</dbReference>
<dbReference type="InterPro" id="IPR037185">
    <property type="entry name" value="EmrE-like"/>
</dbReference>
<feature type="compositionally biased region" description="Low complexity" evidence="9">
    <location>
        <begin position="264"/>
        <end position="276"/>
    </location>
</feature>
<keyword evidence="4" id="KW-0813">Transport</keyword>
<evidence type="ECO:0000256" key="4">
    <source>
        <dbReference type="ARBA" id="ARBA00022448"/>
    </source>
</evidence>
<keyword evidence="8 10" id="KW-0472">Membrane</keyword>
<feature type="transmembrane region" description="Helical" evidence="10">
    <location>
        <begin position="438"/>
        <end position="459"/>
    </location>
</feature>
<dbReference type="InterPro" id="IPR004626">
    <property type="entry name" value="RarD"/>
</dbReference>
<comment type="similarity">
    <text evidence="2">Belongs to the EamA transporter family.</text>
</comment>
<dbReference type="InterPro" id="IPR049249">
    <property type="entry name" value="DUF6882"/>
</dbReference>
<feature type="transmembrane region" description="Helical" evidence="10">
    <location>
        <begin position="527"/>
        <end position="545"/>
    </location>
</feature>
<keyword evidence="6 10" id="KW-0812">Transmembrane</keyword>
<feature type="transmembrane region" description="Helical" evidence="10">
    <location>
        <begin position="501"/>
        <end position="520"/>
    </location>
</feature>
<evidence type="ECO:0000256" key="9">
    <source>
        <dbReference type="SAM" id="MobiDB-lite"/>
    </source>
</evidence>
<evidence type="ECO:0000256" key="8">
    <source>
        <dbReference type="ARBA" id="ARBA00023136"/>
    </source>
</evidence>
<reference evidence="12 13" key="1">
    <citation type="journal article" date="2023" name="Commun. Biol.">
        <title>Reorganization of the ancestral sex-determining regions during the evolution of trioecy in Pleodorina starrii.</title>
        <authorList>
            <person name="Takahashi K."/>
            <person name="Suzuki S."/>
            <person name="Kawai-Toyooka H."/>
            <person name="Yamamoto K."/>
            <person name="Hamaji T."/>
            <person name="Ootsuki R."/>
            <person name="Yamaguchi H."/>
            <person name="Kawachi M."/>
            <person name="Higashiyama T."/>
            <person name="Nozaki H."/>
        </authorList>
    </citation>
    <scope>NUCLEOTIDE SEQUENCE [LARGE SCALE GENOMIC DNA]</scope>
    <source>
        <strain evidence="12 13">NIES-4479</strain>
    </source>
</reference>
<feature type="domain" description="EamA" evidence="11">
    <location>
        <begin position="407"/>
        <end position="542"/>
    </location>
</feature>
<dbReference type="GO" id="GO:0005886">
    <property type="term" value="C:plasma membrane"/>
    <property type="evidence" value="ECO:0007669"/>
    <property type="project" value="UniProtKB-SubCell"/>
</dbReference>
<feature type="compositionally biased region" description="Low complexity" evidence="9">
    <location>
        <begin position="315"/>
        <end position="325"/>
    </location>
</feature>
<dbReference type="EMBL" id="BRXU01000063">
    <property type="protein sequence ID" value="GLC62384.1"/>
    <property type="molecule type" value="Genomic_DNA"/>
</dbReference>
<feature type="transmembrane region" description="Helical" evidence="10">
    <location>
        <begin position="578"/>
        <end position="600"/>
    </location>
</feature>
<evidence type="ECO:0000256" key="10">
    <source>
        <dbReference type="SAM" id="Phobius"/>
    </source>
</evidence>
<comment type="similarity">
    <text evidence="3">Belongs to the drug/metabolite transporter (DMT) superfamily. Plant drug/metabolite exporter (P-DME) (TC 2.A.7.4) family.</text>
</comment>
<dbReference type="Pfam" id="PF21813">
    <property type="entry name" value="DUF6882"/>
    <property type="match status" value="1"/>
</dbReference>
<dbReference type="PANTHER" id="PTHR22911:SF137">
    <property type="entry name" value="SOLUTE CARRIER FAMILY 35 MEMBER G2-RELATED"/>
    <property type="match status" value="1"/>
</dbReference>
<feature type="transmembrane region" description="Helical" evidence="10">
    <location>
        <begin position="645"/>
        <end position="665"/>
    </location>
</feature>
<feature type="region of interest" description="Disordered" evidence="9">
    <location>
        <begin position="248"/>
        <end position="382"/>
    </location>
</feature>
<evidence type="ECO:0000313" key="13">
    <source>
        <dbReference type="Proteomes" id="UP001165080"/>
    </source>
</evidence>
<dbReference type="AlphaFoldDB" id="A0A9W6FAI6"/>
<evidence type="ECO:0000256" key="5">
    <source>
        <dbReference type="ARBA" id="ARBA00022475"/>
    </source>
</evidence>
<comment type="caution">
    <text evidence="12">The sequence shown here is derived from an EMBL/GenBank/DDBJ whole genome shotgun (WGS) entry which is preliminary data.</text>
</comment>
<organism evidence="12 13">
    <name type="scientific">Pleodorina starrii</name>
    <dbReference type="NCBI Taxonomy" id="330485"/>
    <lineage>
        <taxon>Eukaryota</taxon>
        <taxon>Viridiplantae</taxon>
        <taxon>Chlorophyta</taxon>
        <taxon>core chlorophytes</taxon>
        <taxon>Chlorophyceae</taxon>
        <taxon>CS clade</taxon>
        <taxon>Chlamydomonadales</taxon>
        <taxon>Volvocaceae</taxon>
        <taxon>Pleodorina</taxon>
    </lineage>
</organism>